<feature type="compositionally biased region" description="Basic and acidic residues" evidence="1">
    <location>
        <begin position="271"/>
        <end position="289"/>
    </location>
</feature>
<dbReference type="PANTHER" id="PTHR21223">
    <property type="entry name" value="CBY1-INTERACTING BAR DOMAIN-CONTAINING PROTEIN HOMOLOG"/>
    <property type="match status" value="1"/>
</dbReference>
<protein>
    <recommendedName>
        <fullName evidence="4">BAR domain-containing protein</fullName>
    </recommendedName>
</protein>
<dbReference type="OMA" id="FADMARC"/>
<dbReference type="Pfam" id="PF06730">
    <property type="entry name" value="FAM92"/>
    <property type="match status" value="1"/>
</dbReference>
<sequence length="289" mass="33163">MSNNMTEVCEVLKRTLRVDRIPEMDKYYKRIEETEDQFADMARCVGKYATITEKLAHRGEKLASAIGICSSDQESKNAFKSNLANYTRHLSTIQTQRSVLKDILNGKISSDLTAYEGKCLQMKKSVKACENAVRKKNHRFLLLQKAKNKTPVDPRNINDANIKFEKARCEAERSCEDVKMAMKHFEEQKRKDLHHILGDFLLAEMRFHAQALQGYTAAFRCLPLLSEGDDVDRPRGNPRGNSRESSRDKRERRVAFSGSDDDTRLPVSQIDLRRRSDSSDSKLSIRDLD</sequence>
<gene>
    <name evidence="2" type="ORF">pdam_00018877</name>
</gene>
<dbReference type="STRING" id="46731.A0A3M6TSM4"/>
<dbReference type="GO" id="GO:0060271">
    <property type="term" value="P:cilium assembly"/>
    <property type="evidence" value="ECO:0007669"/>
    <property type="project" value="TreeGrafter"/>
</dbReference>
<dbReference type="InterPro" id="IPR009602">
    <property type="entry name" value="CBAR/FAM92"/>
</dbReference>
<evidence type="ECO:0000256" key="1">
    <source>
        <dbReference type="SAM" id="MobiDB-lite"/>
    </source>
</evidence>
<keyword evidence="3" id="KW-1185">Reference proteome</keyword>
<dbReference type="GO" id="GO:0035869">
    <property type="term" value="C:ciliary transition zone"/>
    <property type="evidence" value="ECO:0007669"/>
    <property type="project" value="TreeGrafter"/>
</dbReference>
<feature type="compositionally biased region" description="Basic and acidic residues" evidence="1">
    <location>
        <begin position="231"/>
        <end position="254"/>
    </location>
</feature>
<dbReference type="SUPFAM" id="SSF103657">
    <property type="entry name" value="BAR/IMD domain-like"/>
    <property type="match status" value="1"/>
</dbReference>
<proteinExistence type="predicted"/>
<dbReference type="InterPro" id="IPR027267">
    <property type="entry name" value="AH/BAR_dom_sf"/>
</dbReference>
<accession>A0A3M6TSM4</accession>
<dbReference type="GO" id="GO:0036064">
    <property type="term" value="C:ciliary basal body"/>
    <property type="evidence" value="ECO:0007669"/>
    <property type="project" value="TreeGrafter"/>
</dbReference>
<evidence type="ECO:0000313" key="2">
    <source>
        <dbReference type="EMBL" id="RMX44331.1"/>
    </source>
</evidence>
<dbReference type="PANTHER" id="PTHR21223:SF2">
    <property type="entry name" value="CBY1-INTERACTING BAR DOMAIN-CONTAINING PROTEIN HOMOLOG"/>
    <property type="match status" value="1"/>
</dbReference>
<comment type="caution">
    <text evidence="2">The sequence shown here is derived from an EMBL/GenBank/DDBJ whole genome shotgun (WGS) entry which is preliminary data.</text>
</comment>
<dbReference type="EMBL" id="RCHS01003009">
    <property type="protein sequence ID" value="RMX44331.1"/>
    <property type="molecule type" value="Genomic_DNA"/>
</dbReference>
<dbReference type="OrthoDB" id="60621at2759"/>
<reference evidence="2 3" key="1">
    <citation type="journal article" date="2018" name="Sci. Rep.">
        <title>Comparative analysis of the Pocillopora damicornis genome highlights role of immune system in coral evolution.</title>
        <authorList>
            <person name="Cunning R."/>
            <person name="Bay R.A."/>
            <person name="Gillette P."/>
            <person name="Baker A.C."/>
            <person name="Traylor-Knowles N."/>
        </authorList>
    </citation>
    <scope>NUCLEOTIDE SEQUENCE [LARGE SCALE GENOMIC DNA]</scope>
    <source>
        <strain evidence="2">RSMAS</strain>
        <tissue evidence="2">Whole animal</tissue>
    </source>
</reference>
<organism evidence="2 3">
    <name type="scientific">Pocillopora damicornis</name>
    <name type="common">Cauliflower coral</name>
    <name type="synonym">Millepora damicornis</name>
    <dbReference type="NCBI Taxonomy" id="46731"/>
    <lineage>
        <taxon>Eukaryota</taxon>
        <taxon>Metazoa</taxon>
        <taxon>Cnidaria</taxon>
        <taxon>Anthozoa</taxon>
        <taxon>Hexacorallia</taxon>
        <taxon>Scleractinia</taxon>
        <taxon>Astrocoeniina</taxon>
        <taxon>Pocilloporidae</taxon>
        <taxon>Pocillopora</taxon>
    </lineage>
</organism>
<dbReference type="AlphaFoldDB" id="A0A3M6TSM4"/>
<dbReference type="Proteomes" id="UP000275408">
    <property type="component" value="Unassembled WGS sequence"/>
</dbReference>
<evidence type="ECO:0008006" key="4">
    <source>
        <dbReference type="Google" id="ProtNLM"/>
    </source>
</evidence>
<evidence type="ECO:0000313" key="3">
    <source>
        <dbReference type="Proteomes" id="UP000275408"/>
    </source>
</evidence>
<dbReference type="Gene3D" id="1.20.1270.60">
    <property type="entry name" value="Arfaptin homology (AH) domain/BAR domain"/>
    <property type="match status" value="1"/>
</dbReference>
<name>A0A3M6TSM4_POCDA</name>
<feature type="region of interest" description="Disordered" evidence="1">
    <location>
        <begin position="229"/>
        <end position="289"/>
    </location>
</feature>